<dbReference type="Pfam" id="PF11929">
    <property type="entry name" value="DUF3447"/>
    <property type="match status" value="1"/>
</dbReference>
<evidence type="ECO:0000259" key="2">
    <source>
        <dbReference type="Pfam" id="PF11929"/>
    </source>
</evidence>
<dbReference type="Proteomes" id="UP000001542">
    <property type="component" value="Unassembled WGS sequence"/>
</dbReference>
<dbReference type="OrthoDB" id="1577640at2759"/>
<feature type="domain" description="DUF3447" evidence="2">
    <location>
        <begin position="197"/>
        <end position="272"/>
    </location>
</feature>
<dbReference type="VEuPathDB" id="TrichDB:TVAG_340760"/>
<evidence type="ECO:0000256" key="1">
    <source>
        <dbReference type="PROSITE-ProRule" id="PRU00023"/>
    </source>
</evidence>
<gene>
    <name evidence="3" type="ORF">TVAG_340760</name>
</gene>
<proteinExistence type="predicted"/>
<reference evidence="3" key="1">
    <citation type="submission" date="2006-10" db="EMBL/GenBank/DDBJ databases">
        <authorList>
            <person name="Amadeo P."/>
            <person name="Zhao Q."/>
            <person name="Wortman J."/>
            <person name="Fraser-Liggett C."/>
            <person name="Carlton J."/>
        </authorList>
    </citation>
    <scope>NUCLEOTIDE SEQUENCE</scope>
    <source>
        <strain evidence="3">G3</strain>
    </source>
</reference>
<dbReference type="SUPFAM" id="SSF48403">
    <property type="entry name" value="Ankyrin repeat"/>
    <property type="match status" value="1"/>
</dbReference>
<dbReference type="InParanoid" id="A2DTN5"/>
<dbReference type="Gene3D" id="1.25.40.20">
    <property type="entry name" value="Ankyrin repeat-containing domain"/>
    <property type="match status" value="1"/>
</dbReference>
<dbReference type="RefSeq" id="XP_001328405.1">
    <property type="nucleotide sequence ID" value="XM_001328370.1"/>
</dbReference>
<dbReference type="SMART" id="SM00248">
    <property type="entry name" value="ANK"/>
    <property type="match status" value="6"/>
</dbReference>
<dbReference type="AlphaFoldDB" id="A2DTN5"/>
<name>A2DTN5_TRIV3</name>
<organism evidence="3 4">
    <name type="scientific">Trichomonas vaginalis (strain ATCC PRA-98 / G3)</name>
    <dbReference type="NCBI Taxonomy" id="412133"/>
    <lineage>
        <taxon>Eukaryota</taxon>
        <taxon>Metamonada</taxon>
        <taxon>Parabasalia</taxon>
        <taxon>Trichomonadida</taxon>
        <taxon>Trichomonadidae</taxon>
        <taxon>Trichomonas</taxon>
    </lineage>
</organism>
<dbReference type="InterPro" id="IPR002110">
    <property type="entry name" value="Ankyrin_rpt"/>
</dbReference>
<feature type="repeat" description="ANK" evidence="1">
    <location>
        <begin position="377"/>
        <end position="409"/>
    </location>
</feature>
<dbReference type="STRING" id="5722.A2DTN5"/>
<evidence type="ECO:0000313" key="3">
    <source>
        <dbReference type="EMBL" id="EAY16182.1"/>
    </source>
</evidence>
<reference evidence="3" key="2">
    <citation type="journal article" date="2007" name="Science">
        <title>Draft genome sequence of the sexually transmitted pathogen Trichomonas vaginalis.</title>
        <authorList>
            <person name="Carlton J.M."/>
            <person name="Hirt R.P."/>
            <person name="Silva J.C."/>
            <person name="Delcher A.L."/>
            <person name="Schatz M."/>
            <person name="Zhao Q."/>
            <person name="Wortman J.R."/>
            <person name="Bidwell S.L."/>
            <person name="Alsmark U.C.M."/>
            <person name="Besteiro S."/>
            <person name="Sicheritz-Ponten T."/>
            <person name="Noel C.J."/>
            <person name="Dacks J.B."/>
            <person name="Foster P.G."/>
            <person name="Simillion C."/>
            <person name="Van de Peer Y."/>
            <person name="Miranda-Saavedra D."/>
            <person name="Barton G.J."/>
            <person name="Westrop G.D."/>
            <person name="Mueller S."/>
            <person name="Dessi D."/>
            <person name="Fiori P.L."/>
            <person name="Ren Q."/>
            <person name="Paulsen I."/>
            <person name="Zhang H."/>
            <person name="Bastida-Corcuera F.D."/>
            <person name="Simoes-Barbosa A."/>
            <person name="Brown M.T."/>
            <person name="Hayes R.D."/>
            <person name="Mukherjee M."/>
            <person name="Okumura C.Y."/>
            <person name="Schneider R."/>
            <person name="Smith A.J."/>
            <person name="Vanacova S."/>
            <person name="Villalvazo M."/>
            <person name="Haas B.J."/>
            <person name="Pertea M."/>
            <person name="Feldblyum T.V."/>
            <person name="Utterback T.R."/>
            <person name="Shu C.L."/>
            <person name="Osoegawa K."/>
            <person name="de Jong P.J."/>
            <person name="Hrdy I."/>
            <person name="Horvathova L."/>
            <person name="Zubacova Z."/>
            <person name="Dolezal P."/>
            <person name="Malik S.B."/>
            <person name="Logsdon J.M. Jr."/>
            <person name="Henze K."/>
            <person name="Gupta A."/>
            <person name="Wang C.C."/>
            <person name="Dunne R.L."/>
            <person name="Upcroft J.A."/>
            <person name="Upcroft P."/>
            <person name="White O."/>
            <person name="Salzberg S.L."/>
            <person name="Tang P."/>
            <person name="Chiu C.-H."/>
            <person name="Lee Y.-S."/>
            <person name="Embley T.M."/>
            <person name="Coombs G.H."/>
            <person name="Mottram J.C."/>
            <person name="Tachezy J."/>
            <person name="Fraser-Liggett C.M."/>
            <person name="Johnson P.J."/>
        </authorList>
    </citation>
    <scope>NUCLEOTIDE SEQUENCE [LARGE SCALE GENOMIC DNA]</scope>
    <source>
        <strain evidence="3">G3</strain>
    </source>
</reference>
<dbReference type="Pfam" id="PF13637">
    <property type="entry name" value="Ank_4"/>
    <property type="match status" value="1"/>
</dbReference>
<dbReference type="PROSITE" id="PS50297">
    <property type="entry name" value="ANK_REP_REGION"/>
    <property type="match status" value="4"/>
</dbReference>
<dbReference type="InterPro" id="IPR020683">
    <property type="entry name" value="DUF3447"/>
</dbReference>
<dbReference type="PROSITE" id="PS50088">
    <property type="entry name" value="ANK_REPEAT"/>
    <property type="match status" value="4"/>
</dbReference>
<feature type="repeat" description="ANK" evidence="1">
    <location>
        <begin position="344"/>
        <end position="376"/>
    </location>
</feature>
<dbReference type="PANTHER" id="PTHR24182:SF13">
    <property type="entry name" value="LD18443P"/>
    <property type="match status" value="1"/>
</dbReference>
<dbReference type="KEGG" id="tva:4774190"/>
<dbReference type="PANTHER" id="PTHR24182">
    <property type="entry name" value="ANKYRIN REPEAT AND SOCS BOX CONTAINING 4"/>
    <property type="match status" value="1"/>
</dbReference>
<dbReference type="SMR" id="A2DTN5"/>
<dbReference type="EMBL" id="DS113245">
    <property type="protein sequence ID" value="EAY16182.1"/>
    <property type="molecule type" value="Genomic_DNA"/>
</dbReference>
<feature type="repeat" description="ANK" evidence="1">
    <location>
        <begin position="410"/>
        <end position="438"/>
    </location>
</feature>
<protein>
    <recommendedName>
        <fullName evidence="2">DUF3447 domain-containing protein</fullName>
    </recommendedName>
</protein>
<keyword evidence="1" id="KW-0040">ANK repeat</keyword>
<sequence length="438" mass="50866">MFKPDVYPNKYSELRSIYKNYTDSYLALYQPKTETEEELKSICKRIITELIDSMKFLPTNVIKDILDIIPYNNRYTKSYLFLAKLLCDEYHVKEVKNLIPISNFLFRKEYGIKLDKINYFRQFNSENLDIHTENTIHRAIVYNDLENFIAFTERNGFDKDQTLQSQLYPYSKKGYSLLELCCYHGAVDCFKFLRTKFNSEITQTCLEFSFLGGNPEIMSECLKYQEPDEECMRYAIISYNIDFVTFLMNEYNIEIDLEYCGIYNNLESFLVYFDYTKDKHKCFVYSLMFNIPSILEYFLSHGANINGKNDKGLNALHNAAMNNSKETVELLISHGANVNKKGLMGETALYFTAWNNNEEITEFLISHGANVNEKNDKGETPLHIAASFNSKETAKVLISHGININEKDKFGETALHMALMRNGKETAKILISHGATVY</sequence>
<feature type="repeat" description="ANK" evidence="1">
    <location>
        <begin position="311"/>
        <end position="343"/>
    </location>
</feature>
<dbReference type="eggNOG" id="KOG4412">
    <property type="taxonomic scope" value="Eukaryota"/>
</dbReference>
<dbReference type="VEuPathDB" id="TrichDB:TVAGG3_1037780"/>
<dbReference type="InterPro" id="IPR036770">
    <property type="entry name" value="Ankyrin_rpt-contain_sf"/>
</dbReference>
<dbReference type="PRINTS" id="PR01415">
    <property type="entry name" value="ANKYRIN"/>
</dbReference>
<accession>A2DTN5</accession>
<dbReference type="Pfam" id="PF12796">
    <property type="entry name" value="Ank_2"/>
    <property type="match status" value="1"/>
</dbReference>
<evidence type="ECO:0000313" key="4">
    <source>
        <dbReference type="Proteomes" id="UP000001542"/>
    </source>
</evidence>
<keyword evidence="4" id="KW-1185">Reference proteome</keyword>